<protein>
    <submittedName>
        <fullName evidence="1">8587_t:CDS:1</fullName>
    </submittedName>
</protein>
<name>A0ACA9L934_9GLOM</name>
<gene>
    <name evidence="1" type="ORF">SPELUC_LOCUS3732</name>
</gene>
<evidence type="ECO:0000313" key="2">
    <source>
        <dbReference type="Proteomes" id="UP000789366"/>
    </source>
</evidence>
<organism evidence="1 2">
    <name type="scientific">Cetraspora pellucida</name>
    <dbReference type="NCBI Taxonomy" id="1433469"/>
    <lineage>
        <taxon>Eukaryota</taxon>
        <taxon>Fungi</taxon>
        <taxon>Fungi incertae sedis</taxon>
        <taxon>Mucoromycota</taxon>
        <taxon>Glomeromycotina</taxon>
        <taxon>Glomeromycetes</taxon>
        <taxon>Diversisporales</taxon>
        <taxon>Gigasporaceae</taxon>
        <taxon>Cetraspora</taxon>
    </lineage>
</organism>
<sequence>MHASAIIEILQKKFSDKYVHEHNIYNLIQSIRCKKEEISDAGSLYFKFMKKQQVDPTFYIDIQFEGKNNYFARLCWMSSSQQQLWAFNLEDELDQQVITELPIGMFSEDMFDASVIELKQLIDNLD</sequence>
<dbReference type="EMBL" id="CAJVPW010003002">
    <property type="protein sequence ID" value="CAG8516681.1"/>
    <property type="molecule type" value="Genomic_DNA"/>
</dbReference>
<keyword evidence="2" id="KW-1185">Reference proteome</keyword>
<proteinExistence type="predicted"/>
<reference evidence="1" key="1">
    <citation type="submission" date="2021-06" db="EMBL/GenBank/DDBJ databases">
        <authorList>
            <person name="Kallberg Y."/>
            <person name="Tangrot J."/>
            <person name="Rosling A."/>
        </authorList>
    </citation>
    <scope>NUCLEOTIDE SEQUENCE</scope>
    <source>
        <strain evidence="1">28 12/20/2015</strain>
    </source>
</reference>
<dbReference type="Proteomes" id="UP000789366">
    <property type="component" value="Unassembled WGS sequence"/>
</dbReference>
<comment type="caution">
    <text evidence="1">The sequence shown here is derived from an EMBL/GenBank/DDBJ whole genome shotgun (WGS) entry which is preliminary data.</text>
</comment>
<evidence type="ECO:0000313" key="1">
    <source>
        <dbReference type="EMBL" id="CAG8516681.1"/>
    </source>
</evidence>
<accession>A0ACA9L934</accession>